<gene>
    <name evidence="1" type="ORF">A0O34_15145</name>
</gene>
<evidence type="ECO:0000313" key="1">
    <source>
        <dbReference type="EMBL" id="ANF51759.1"/>
    </source>
</evidence>
<dbReference type="Proteomes" id="UP000077824">
    <property type="component" value="Chromosome"/>
</dbReference>
<dbReference type="OrthoDB" id="10005900at2"/>
<name>A0A172XXM0_9FLAO</name>
<dbReference type="AlphaFoldDB" id="A0A172XXM0"/>
<dbReference type="STRING" id="1685010.A0O34_15145"/>
<dbReference type="KEGG" id="chh:A0O34_15145"/>
<proteinExistence type="predicted"/>
<evidence type="ECO:0000313" key="2">
    <source>
        <dbReference type="Proteomes" id="UP000077824"/>
    </source>
</evidence>
<reference evidence="1 2" key="1">
    <citation type="submission" date="2016-04" db="EMBL/GenBank/DDBJ databases">
        <title>Complete Genome Sequence of Chryseobacterium sp. IHBB 10212.</title>
        <authorList>
            <person name="Pal M."/>
            <person name="Swarnkar M.K."/>
            <person name="Kaushal K."/>
            <person name="Chhibber S."/>
            <person name="Singh A.K."/>
            <person name="Gulati A."/>
        </authorList>
    </citation>
    <scope>NUCLEOTIDE SEQUENCE [LARGE SCALE GENOMIC DNA]</scope>
    <source>
        <strain evidence="1 2">IHBB 10212</strain>
    </source>
</reference>
<dbReference type="RefSeq" id="WP_066756219.1">
    <property type="nucleotide sequence ID" value="NZ_CP015199.1"/>
</dbReference>
<sequence>MKTETDLNKMKKDALYAYLELCNIGDLVPDKALYDKLINFNDVEGLELNISIMESGIIKIKKTKTKIEMEIKRKNEESLFRQILNFFK</sequence>
<dbReference type="EMBL" id="CP015199">
    <property type="protein sequence ID" value="ANF51759.1"/>
    <property type="molecule type" value="Genomic_DNA"/>
</dbReference>
<organism evidence="1 2">
    <name type="scientific">Chryseobacterium glaciei</name>
    <dbReference type="NCBI Taxonomy" id="1685010"/>
    <lineage>
        <taxon>Bacteria</taxon>
        <taxon>Pseudomonadati</taxon>
        <taxon>Bacteroidota</taxon>
        <taxon>Flavobacteriia</taxon>
        <taxon>Flavobacteriales</taxon>
        <taxon>Weeksellaceae</taxon>
        <taxon>Chryseobacterium group</taxon>
        <taxon>Chryseobacterium</taxon>
    </lineage>
</organism>
<accession>A0A172XXM0</accession>
<protein>
    <submittedName>
        <fullName evidence="1">Uncharacterized protein</fullName>
    </submittedName>
</protein>
<keyword evidence="2" id="KW-1185">Reference proteome</keyword>